<comment type="caution">
    <text evidence="3">The sequence shown here is derived from an EMBL/GenBank/DDBJ whole genome shotgun (WGS) entry which is preliminary data.</text>
</comment>
<evidence type="ECO:0000313" key="3">
    <source>
        <dbReference type="EMBL" id="GFY60716.1"/>
    </source>
</evidence>
<keyword evidence="4" id="KW-1185">Reference proteome</keyword>
<dbReference type="PRINTS" id="PR00130">
    <property type="entry name" value="DNASEI"/>
</dbReference>
<dbReference type="GO" id="GO:0006308">
    <property type="term" value="P:DNA catabolic process"/>
    <property type="evidence" value="ECO:0007669"/>
    <property type="project" value="InterPro"/>
</dbReference>
<gene>
    <name evidence="3" type="primary">DNASE1</name>
    <name evidence="3" type="ORF">TNIN_136552</name>
</gene>
<organism evidence="3 4">
    <name type="scientific">Trichonephila inaurata madagascariensis</name>
    <dbReference type="NCBI Taxonomy" id="2747483"/>
    <lineage>
        <taxon>Eukaryota</taxon>
        <taxon>Metazoa</taxon>
        <taxon>Ecdysozoa</taxon>
        <taxon>Arthropoda</taxon>
        <taxon>Chelicerata</taxon>
        <taxon>Arachnida</taxon>
        <taxon>Araneae</taxon>
        <taxon>Araneomorphae</taxon>
        <taxon>Entelegynae</taxon>
        <taxon>Araneoidea</taxon>
        <taxon>Nephilidae</taxon>
        <taxon>Trichonephila</taxon>
        <taxon>Trichonephila inaurata</taxon>
    </lineage>
</organism>
<name>A0A8X6Y0I2_9ARAC</name>
<accession>A0A8X6Y0I2</accession>
<dbReference type="EMBL" id="BMAV01013265">
    <property type="protein sequence ID" value="GFY60716.1"/>
    <property type="molecule type" value="Genomic_DNA"/>
</dbReference>
<dbReference type="InterPro" id="IPR016202">
    <property type="entry name" value="DNase_I"/>
</dbReference>
<reference evidence="3" key="1">
    <citation type="submission" date="2020-08" db="EMBL/GenBank/DDBJ databases">
        <title>Multicomponent nature underlies the extraordinary mechanical properties of spider dragline silk.</title>
        <authorList>
            <person name="Kono N."/>
            <person name="Nakamura H."/>
            <person name="Mori M."/>
            <person name="Yoshida Y."/>
            <person name="Ohtoshi R."/>
            <person name="Malay A.D."/>
            <person name="Moran D.A.P."/>
            <person name="Tomita M."/>
            <person name="Numata K."/>
            <person name="Arakawa K."/>
        </authorList>
    </citation>
    <scope>NUCLEOTIDE SEQUENCE</scope>
</reference>
<dbReference type="GO" id="GO:0005634">
    <property type="term" value="C:nucleus"/>
    <property type="evidence" value="ECO:0007669"/>
    <property type="project" value="TreeGrafter"/>
</dbReference>
<dbReference type="GO" id="GO:0004530">
    <property type="term" value="F:deoxyribonuclease I activity"/>
    <property type="evidence" value="ECO:0007669"/>
    <property type="project" value="TreeGrafter"/>
</dbReference>
<evidence type="ECO:0000313" key="4">
    <source>
        <dbReference type="Proteomes" id="UP000886998"/>
    </source>
</evidence>
<keyword evidence="2" id="KW-0378">Hydrolase</keyword>
<evidence type="ECO:0000256" key="1">
    <source>
        <dbReference type="ARBA" id="ARBA00022722"/>
    </source>
</evidence>
<sequence length="423" mass="48240">MWISYRTGLQNSCLLQVHRLKEGIFSVASKWCQRCAPSLYFWRPCAPLYRQKDSKYLMQISDRVGRGNIKEQYAYIYRNDKFKFLSDSVEGTTWFNQEVGNNETRVMEKSSDGSKQKIQKYLMQISDEVGEATLKQLQPLSTGDLDSMVFIGIHTQPKYASNETSALAKVYDYAVKTFKQENVMLMGDMNAACSNVRISDWDSIELWKRPEFTWLITHDYDTTLSVNCCHYDRIIIAGDELEDAVIRESEVGNNETRVMEKSSDGSKQKIQKYLMQISDEVGEATLKQLQPLSTASKTASVNLEPSLCLIIHDVRSKSLPSQLLSQKSTFGFQIQKKEISTELYSESSNGTSLLNNLRTLQSRYQQLISKEVTDAIVYKIEHGALHDVTSHDDLQHSSFSVRVFYDAAIKTTSVHYCVATTLN</sequence>
<dbReference type="InterPro" id="IPR036691">
    <property type="entry name" value="Endo/exonu/phosph_ase_sf"/>
</dbReference>
<dbReference type="SMART" id="SM00476">
    <property type="entry name" value="DNaseIc"/>
    <property type="match status" value="1"/>
</dbReference>
<dbReference type="Gene3D" id="3.60.10.10">
    <property type="entry name" value="Endonuclease/exonuclease/phosphatase"/>
    <property type="match status" value="1"/>
</dbReference>
<proteinExistence type="predicted"/>
<dbReference type="AlphaFoldDB" id="A0A8X6Y0I2"/>
<dbReference type="SUPFAM" id="SSF56219">
    <property type="entry name" value="DNase I-like"/>
    <property type="match status" value="1"/>
</dbReference>
<dbReference type="Proteomes" id="UP000886998">
    <property type="component" value="Unassembled WGS sequence"/>
</dbReference>
<dbReference type="GO" id="GO:0003677">
    <property type="term" value="F:DNA binding"/>
    <property type="evidence" value="ECO:0007669"/>
    <property type="project" value="TreeGrafter"/>
</dbReference>
<dbReference type="PANTHER" id="PTHR11371">
    <property type="entry name" value="DEOXYRIBONUCLEASE"/>
    <property type="match status" value="1"/>
</dbReference>
<evidence type="ECO:0000256" key="2">
    <source>
        <dbReference type="ARBA" id="ARBA00022801"/>
    </source>
</evidence>
<dbReference type="OrthoDB" id="6410211at2759"/>
<keyword evidence="1" id="KW-0540">Nuclease</keyword>
<dbReference type="PANTHER" id="PTHR11371:SF31">
    <property type="entry name" value="EXTRACELLULAR NUCLEASE"/>
    <property type="match status" value="1"/>
</dbReference>
<protein>
    <submittedName>
        <fullName evidence="3">Deoxyribonuclease-1</fullName>
    </submittedName>
</protein>